<gene>
    <name evidence="9" type="ORF">DL764_009646</name>
</gene>
<keyword evidence="6" id="KW-0503">Monooxygenase</keyword>
<evidence type="ECO:0000256" key="5">
    <source>
        <dbReference type="ARBA" id="ARBA00023004"/>
    </source>
</evidence>
<keyword evidence="8" id="KW-0812">Transmembrane</keyword>
<dbReference type="SUPFAM" id="SSF48264">
    <property type="entry name" value="Cytochrome P450"/>
    <property type="match status" value="1"/>
</dbReference>
<dbReference type="GO" id="GO:0004497">
    <property type="term" value="F:monooxygenase activity"/>
    <property type="evidence" value="ECO:0007669"/>
    <property type="project" value="UniProtKB-KW"/>
</dbReference>
<proteinExistence type="inferred from homology"/>
<name>A0A4Q4SUG5_9PEZI</name>
<evidence type="ECO:0000256" key="8">
    <source>
        <dbReference type="SAM" id="Phobius"/>
    </source>
</evidence>
<keyword evidence="4" id="KW-0560">Oxidoreductase</keyword>
<dbReference type="Gene3D" id="1.10.630.10">
    <property type="entry name" value="Cytochrome P450"/>
    <property type="match status" value="1"/>
</dbReference>
<dbReference type="CDD" id="cd11041">
    <property type="entry name" value="CYP503A1-like"/>
    <property type="match status" value="1"/>
</dbReference>
<feature type="binding site" description="axial binding residue" evidence="7">
    <location>
        <position position="336"/>
    </location>
    <ligand>
        <name>heme</name>
        <dbReference type="ChEBI" id="CHEBI:30413"/>
    </ligand>
    <ligandPart>
        <name>Fe</name>
        <dbReference type="ChEBI" id="CHEBI:18248"/>
    </ligandPart>
</feature>
<dbReference type="InterPro" id="IPR036396">
    <property type="entry name" value="Cyt_P450_sf"/>
</dbReference>
<dbReference type="GO" id="GO:0020037">
    <property type="term" value="F:heme binding"/>
    <property type="evidence" value="ECO:0007669"/>
    <property type="project" value="InterPro"/>
</dbReference>
<keyword evidence="7" id="KW-0349">Heme</keyword>
<dbReference type="EMBL" id="QJNU01000953">
    <property type="protein sequence ID" value="RYO82161.1"/>
    <property type="molecule type" value="Genomic_DNA"/>
</dbReference>
<dbReference type="STRING" id="155417.A0A4Q4SUG5"/>
<dbReference type="GO" id="GO:0005506">
    <property type="term" value="F:iron ion binding"/>
    <property type="evidence" value="ECO:0007669"/>
    <property type="project" value="InterPro"/>
</dbReference>
<evidence type="ECO:0000256" key="6">
    <source>
        <dbReference type="ARBA" id="ARBA00023033"/>
    </source>
</evidence>
<feature type="transmembrane region" description="Helical" evidence="8">
    <location>
        <begin position="88"/>
        <end position="114"/>
    </location>
</feature>
<organism evidence="9 10">
    <name type="scientific">Monosporascus ibericus</name>
    <dbReference type="NCBI Taxonomy" id="155417"/>
    <lineage>
        <taxon>Eukaryota</taxon>
        <taxon>Fungi</taxon>
        <taxon>Dikarya</taxon>
        <taxon>Ascomycota</taxon>
        <taxon>Pezizomycotina</taxon>
        <taxon>Sordariomycetes</taxon>
        <taxon>Xylariomycetidae</taxon>
        <taxon>Xylariales</taxon>
        <taxon>Xylariales incertae sedis</taxon>
        <taxon>Monosporascus</taxon>
    </lineage>
</organism>
<dbReference type="AlphaFoldDB" id="A0A4Q4SUG5"/>
<dbReference type="Pfam" id="PF00067">
    <property type="entry name" value="p450"/>
    <property type="match status" value="1"/>
</dbReference>
<dbReference type="PRINTS" id="PR00465">
    <property type="entry name" value="EP450IV"/>
</dbReference>
<dbReference type="GO" id="GO:0016705">
    <property type="term" value="F:oxidoreductase activity, acting on paired donors, with incorporation or reduction of molecular oxygen"/>
    <property type="evidence" value="ECO:0007669"/>
    <property type="project" value="InterPro"/>
</dbReference>
<keyword evidence="10" id="KW-1185">Reference proteome</keyword>
<protein>
    <recommendedName>
        <fullName evidence="11">Cytochrome P450</fullName>
    </recommendedName>
</protein>
<dbReference type="InterPro" id="IPR001128">
    <property type="entry name" value="Cyt_P450"/>
</dbReference>
<evidence type="ECO:0000256" key="7">
    <source>
        <dbReference type="PIRSR" id="PIRSR602403-1"/>
    </source>
</evidence>
<accession>A0A4Q4SUG5</accession>
<evidence type="ECO:0000256" key="3">
    <source>
        <dbReference type="ARBA" id="ARBA00022723"/>
    </source>
</evidence>
<comment type="similarity">
    <text evidence="2">Belongs to the cytochrome P450 family.</text>
</comment>
<comment type="caution">
    <text evidence="9">The sequence shown here is derived from an EMBL/GenBank/DDBJ whole genome shotgun (WGS) entry which is preliminary data.</text>
</comment>
<keyword evidence="3 7" id="KW-0479">Metal-binding</keyword>
<evidence type="ECO:0000256" key="2">
    <source>
        <dbReference type="ARBA" id="ARBA00010617"/>
    </source>
</evidence>
<evidence type="ECO:0000256" key="4">
    <source>
        <dbReference type="ARBA" id="ARBA00023002"/>
    </source>
</evidence>
<reference evidence="9 10" key="1">
    <citation type="submission" date="2018-06" db="EMBL/GenBank/DDBJ databases">
        <title>Complete Genomes of Monosporascus.</title>
        <authorList>
            <person name="Robinson A.J."/>
            <person name="Natvig D.O."/>
        </authorList>
    </citation>
    <scope>NUCLEOTIDE SEQUENCE [LARGE SCALE GENOMIC DNA]</scope>
    <source>
        <strain evidence="9 10">CBS 110550</strain>
    </source>
</reference>
<dbReference type="Proteomes" id="UP000293360">
    <property type="component" value="Unassembled WGS sequence"/>
</dbReference>
<dbReference type="OrthoDB" id="1844152at2759"/>
<keyword evidence="8" id="KW-0472">Membrane</keyword>
<evidence type="ECO:0000313" key="10">
    <source>
        <dbReference type="Proteomes" id="UP000293360"/>
    </source>
</evidence>
<evidence type="ECO:0008006" key="11">
    <source>
        <dbReference type="Google" id="ProtNLM"/>
    </source>
</evidence>
<keyword evidence="8" id="KW-1133">Transmembrane helix</keyword>
<dbReference type="InterPro" id="IPR002403">
    <property type="entry name" value="Cyt_P450_E_grp-IV"/>
</dbReference>
<dbReference type="PANTHER" id="PTHR46206">
    <property type="entry name" value="CYTOCHROME P450"/>
    <property type="match status" value="1"/>
</dbReference>
<comment type="cofactor">
    <cofactor evidence="1 7">
        <name>heme</name>
        <dbReference type="ChEBI" id="CHEBI:30413"/>
    </cofactor>
</comment>
<evidence type="ECO:0000256" key="1">
    <source>
        <dbReference type="ARBA" id="ARBA00001971"/>
    </source>
</evidence>
<evidence type="ECO:0000313" key="9">
    <source>
        <dbReference type="EMBL" id="RYO82161.1"/>
    </source>
</evidence>
<keyword evidence="5 7" id="KW-0408">Iron</keyword>
<sequence>MRTRTGTSLRAISTQYISKIGQQVSPVSDEANYAFGRQFSTYEDWTSIAAQPRIMKIVTQIVAPTIVGPDICRQSAWVESITGYAQHVFMGAVCLKLVPVVMRPLVAVFTPYLYRIRRYRRMIRKVVSPAIHQRLFWRRQQPELWAARLKSEQMHKIDWLVELSPPDEATPEMIAHRLTGVSFGATYTTSNHIFNCILELAADFDRWAPPLREEIESVLGSVASSNITNAQLSRLWKLDSFMKEAQRLYPPAKLSVNRTLMEPYKLSSGDVLPKGAHISFAGVPMSMSEEYFFSPETFDGFRFERLRRDLRTAHSGLQFTSFYAGSLHFGHGKQMCPGRFLGSLISKLMMVELLRRYDMKLREGEERPENIMVFDMDYPDPTYEVLFRDRKF</sequence>